<evidence type="ECO:0000256" key="1">
    <source>
        <dbReference type="ARBA" id="ARBA00022859"/>
    </source>
</evidence>
<dbReference type="InterPro" id="IPR013106">
    <property type="entry name" value="Ig_V-set"/>
</dbReference>
<dbReference type="SUPFAM" id="SSF48726">
    <property type="entry name" value="Immunoglobulin"/>
    <property type="match status" value="1"/>
</dbReference>
<proteinExistence type="predicted"/>
<evidence type="ECO:0000256" key="2">
    <source>
        <dbReference type="ARBA" id="ARBA00023130"/>
    </source>
</evidence>
<dbReference type="GeneID" id="107116422"/>
<evidence type="ECO:0000256" key="3">
    <source>
        <dbReference type="ARBA" id="ARBA00043265"/>
    </source>
</evidence>
<keyword evidence="2" id="KW-1064">Adaptive immunity</keyword>
<gene>
    <name evidence="6" type="primary">LOC107116422</name>
</gene>
<evidence type="ECO:0000259" key="4">
    <source>
        <dbReference type="PROSITE" id="PS50835"/>
    </source>
</evidence>
<keyword evidence="1" id="KW-0391">Immunity</keyword>
<evidence type="ECO:0000313" key="5">
    <source>
        <dbReference type="Proteomes" id="UP000694871"/>
    </source>
</evidence>
<evidence type="ECO:0000313" key="6">
    <source>
        <dbReference type="RefSeq" id="XP_015273803.1"/>
    </source>
</evidence>
<dbReference type="PANTHER" id="PTHR23266">
    <property type="entry name" value="IMMUNOGLOBULIN HEAVY CHAIN"/>
    <property type="match status" value="1"/>
</dbReference>
<dbReference type="Pfam" id="PF07686">
    <property type="entry name" value="V-set"/>
    <property type="match status" value="1"/>
</dbReference>
<organism evidence="5 6">
    <name type="scientific">Gekko japonicus</name>
    <name type="common">Schlegel's Japanese gecko</name>
    <dbReference type="NCBI Taxonomy" id="146911"/>
    <lineage>
        <taxon>Eukaryota</taxon>
        <taxon>Metazoa</taxon>
        <taxon>Chordata</taxon>
        <taxon>Craniata</taxon>
        <taxon>Vertebrata</taxon>
        <taxon>Euteleostomi</taxon>
        <taxon>Lepidosauria</taxon>
        <taxon>Squamata</taxon>
        <taxon>Bifurcata</taxon>
        <taxon>Gekkota</taxon>
        <taxon>Gekkonidae</taxon>
        <taxon>Gekkoninae</taxon>
        <taxon>Gekko</taxon>
    </lineage>
</organism>
<accession>A0ABM1KJB6</accession>
<dbReference type="InterPro" id="IPR036179">
    <property type="entry name" value="Ig-like_dom_sf"/>
</dbReference>
<dbReference type="SMART" id="SM00409">
    <property type="entry name" value="IG"/>
    <property type="match status" value="1"/>
</dbReference>
<feature type="non-terminal residue" evidence="6">
    <location>
        <position position="231"/>
    </location>
</feature>
<protein>
    <submittedName>
        <fullName evidence="6">Uncharacterized protein LOC107116422</fullName>
    </submittedName>
</protein>
<dbReference type="InterPro" id="IPR050199">
    <property type="entry name" value="IgHV"/>
</dbReference>
<dbReference type="SMART" id="SM00406">
    <property type="entry name" value="IGv"/>
    <property type="match status" value="1"/>
</dbReference>
<dbReference type="Proteomes" id="UP000694871">
    <property type="component" value="Unplaced"/>
</dbReference>
<dbReference type="InterPro" id="IPR013783">
    <property type="entry name" value="Ig-like_fold"/>
</dbReference>
<dbReference type="InterPro" id="IPR003599">
    <property type="entry name" value="Ig_sub"/>
</dbReference>
<keyword evidence="5" id="KW-1185">Reference proteome</keyword>
<reference evidence="6" key="1">
    <citation type="submission" date="2025-08" db="UniProtKB">
        <authorList>
            <consortium name="RefSeq"/>
        </authorList>
    </citation>
    <scope>IDENTIFICATION</scope>
</reference>
<dbReference type="Gene3D" id="2.60.40.10">
    <property type="entry name" value="Immunoglobulins"/>
    <property type="match status" value="1"/>
</dbReference>
<sequence length="231" mass="25506">MMSPGSDTSHSSIWAETLSPSARANLKRGIRQAKLGYRQRIEDKFNTNDMQQVWQGIQNITNYKPTLAAVDGDPSLAEELNLFFARFDVEPKGTVILQPSVHGGPSLRVEEHEVRRAISAVQLVSSGPGTLRPGENLSLVCKVTGVSITDSSYAWHWTRQPPGKGLEWVGRIYLYDGSKYNASSLQSRATISADSSKNQFSLQLTRLTAADSAVYYCARQAHYWGGDIVDL</sequence>
<dbReference type="RefSeq" id="XP_015273803.1">
    <property type="nucleotide sequence ID" value="XM_015418317.1"/>
</dbReference>
<name>A0ABM1KJB6_GEKJA</name>
<keyword evidence="3" id="KW-1280">Immunoglobulin</keyword>
<dbReference type="InterPro" id="IPR007110">
    <property type="entry name" value="Ig-like_dom"/>
</dbReference>
<dbReference type="PROSITE" id="PS50835">
    <property type="entry name" value="IG_LIKE"/>
    <property type="match status" value="1"/>
</dbReference>
<feature type="domain" description="Ig-like" evidence="4">
    <location>
        <begin position="105"/>
        <end position="217"/>
    </location>
</feature>